<gene>
    <name evidence="7" type="ORF">A9D14_14375</name>
    <name evidence="8" type="ORF">H4O24_17225</name>
</gene>
<dbReference type="PANTHER" id="PTHR11271">
    <property type="entry name" value="GUANINE DEAMINASE"/>
    <property type="match status" value="1"/>
</dbReference>
<protein>
    <submittedName>
        <fullName evidence="7">Formimidoylglutamate deiminase</fullName>
        <ecNumber evidence="8">3.5.3.13</ecNumber>
    </submittedName>
</protein>
<dbReference type="GO" id="GO:0050416">
    <property type="term" value="F:formimidoylglutamate deiminase activity"/>
    <property type="evidence" value="ECO:0007669"/>
    <property type="project" value="UniProtKB-EC"/>
</dbReference>
<geneLocation type="plasmid" evidence="7">
    <name>pCME4A9I</name>
</geneLocation>
<dbReference type="InterPro" id="IPR011059">
    <property type="entry name" value="Metal-dep_hydrolase_composite"/>
</dbReference>
<evidence type="ECO:0000256" key="4">
    <source>
        <dbReference type="ARBA" id="ARBA00022833"/>
    </source>
</evidence>
<dbReference type="SUPFAM" id="SSF51338">
    <property type="entry name" value="Composite domain of metallo-dependent hydrolases"/>
    <property type="match status" value="1"/>
</dbReference>
<dbReference type="NCBIfam" id="NF006683">
    <property type="entry name" value="PRK09229.1-4"/>
    <property type="match status" value="1"/>
</dbReference>
<dbReference type="InterPro" id="IPR032466">
    <property type="entry name" value="Metal_Hydrolase"/>
</dbReference>
<dbReference type="Gene3D" id="3.20.20.140">
    <property type="entry name" value="Metal-dependent hydrolases"/>
    <property type="match status" value="1"/>
</dbReference>
<keyword evidence="9" id="KW-1185">Reference proteome</keyword>
<sequence length="454" mass="48975">MVQRQTLHFARALLPEGWQNEVSVRITDGLITSVESDCPATEGVEQYAIAIPGMPNLHSHAFQRAMAGLAEHGGGNSDNFWSWRELMYRLAAKIGPDELRIIAAMAQIEMLESGFTRVAEFHYVHHTANGARFSDIAEMSKAIFAAAGETGIGITHLPVFYAHSGFGGMPPADGQRRFTSDIDLFARLLESCRAAAKALPDATVGVAPHSLRAVTPAEICLLQELAGEAPIHIHIAEQVREVEDCQAALGSTPVQWLLDNANVSGQWCLVHATHVTEAEVTGVAQSEAVVGLCPITEANLGDGIFPAKDFVEAGGRFGIGSDSNVRIDMPEELRLLEYGQRLTHRSRNVLISQDCASTGRFLFRSAVTGGAQAVGVDAGLRPGAPADFVALDADALHLGRNELDSSLDQLIFAVGTRAIDRVWRRGQCVVIGGQHVQREQIEGEYRKMLTGLMA</sequence>
<evidence type="ECO:0000313" key="10">
    <source>
        <dbReference type="Proteomes" id="UP000515297"/>
    </source>
</evidence>
<dbReference type="GO" id="GO:0046872">
    <property type="term" value="F:metal ion binding"/>
    <property type="evidence" value="ECO:0007669"/>
    <property type="project" value="UniProtKB-KW"/>
</dbReference>
<dbReference type="KEGG" id="cman:A9D14_14375"/>
<keyword evidence="2" id="KW-0479">Metal-binding</keyword>
<reference evidence="8 10" key="2">
    <citation type="submission" date="2020-08" db="EMBL/GenBank/DDBJ databases">
        <authorList>
            <person name="Liu G."/>
            <person name="Sun C."/>
        </authorList>
    </citation>
    <scope>NUCLEOTIDE SEQUENCE [LARGE SCALE GENOMIC DNA]</scope>
    <source>
        <strain evidence="8 10">OT19</strain>
        <plasmid evidence="8 10">plas1</plasmid>
    </source>
</reference>
<evidence type="ECO:0000259" key="5">
    <source>
        <dbReference type="Pfam" id="PF01979"/>
    </source>
</evidence>
<evidence type="ECO:0000259" key="6">
    <source>
        <dbReference type="Pfam" id="PF22429"/>
    </source>
</evidence>
<evidence type="ECO:0000313" key="8">
    <source>
        <dbReference type="EMBL" id="QNE06824.1"/>
    </source>
</evidence>
<dbReference type="Proteomes" id="UP000195807">
    <property type="component" value="Plasmid pCME4A9I"/>
</dbReference>
<geneLocation type="plasmid" evidence="8 10">
    <name>plas1</name>
</geneLocation>
<dbReference type="EC" id="3.5.3.13" evidence="8"/>
<dbReference type="NCBIfam" id="NF006684">
    <property type="entry name" value="PRK09229.1-5"/>
    <property type="match status" value="1"/>
</dbReference>
<dbReference type="InterPro" id="IPR006680">
    <property type="entry name" value="Amidohydro-rel"/>
</dbReference>
<evidence type="ECO:0000313" key="9">
    <source>
        <dbReference type="Proteomes" id="UP000195807"/>
    </source>
</evidence>
<dbReference type="Pfam" id="PF01979">
    <property type="entry name" value="Amidohydro_1"/>
    <property type="match status" value="1"/>
</dbReference>
<feature type="domain" description="Amidohydrolase-related" evidence="5">
    <location>
        <begin position="49"/>
        <end position="428"/>
    </location>
</feature>
<evidence type="ECO:0000256" key="1">
    <source>
        <dbReference type="ARBA" id="ARBA00001947"/>
    </source>
</evidence>
<keyword evidence="4" id="KW-0862">Zinc</keyword>
<dbReference type="InterPro" id="IPR010252">
    <property type="entry name" value="HutF"/>
</dbReference>
<keyword evidence="7" id="KW-0614">Plasmid</keyword>
<evidence type="ECO:0000256" key="2">
    <source>
        <dbReference type="ARBA" id="ARBA00022723"/>
    </source>
</evidence>
<dbReference type="EMBL" id="CP019603">
    <property type="protein sequence ID" value="ARU17582.1"/>
    <property type="molecule type" value="Genomic_DNA"/>
</dbReference>
<dbReference type="GO" id="GO:0005829">
    <property type="term" value="C:cytosol"/>
    <property type="evidence" value="ECO:0007669"/>
    <property type="project" value="TreeGrafter"/>
</dbReference>
<reference evidence="7 9" key="1">
    <citation type="submission" date="2017-01" db="EMBL/GenBank/DDBJ databases">
        <title>Complete genome sequence of esterase-producing bacterium Croceicoccus marinus E4A9.</title>
        <authorList>
            <person name="Wu Y.-H."/>
            <person name="Cheng H."/>
            <person name="Xu L."/>
            <person name="Huo Y.-Y."/>
            <person name="Wang C.-S."/>
            <person name="Xu X.-W."/>
        </authorList>
    </citation>
    <scope>NUCLEOTIDE SEQUENCE [LARGE SCALE GENOMIC DNA]</scope>
    <source>
        <strain evidence="7 9">E4A9</strain>
        <plasmid evidence="7">pCME4A9I</plasmid>
        <plasmid evidence="9">Plasmid pcme4a9i</plasmid>
    </source>
</reference>
<organism evidence="7 9">
    <name type="scientific">Croceicoccus marinus</name>
    <dbReference type="NCBI Taxonomy" id="450378"/>
    <lineage>
        <taxon>Bacteria</taxon>
        <taxon>Pseudomonadati</taxon>
        <taxon>Pseudomonadota</taxon>
        <taxon>Alphaproteobacteria</taxon>
        <taxon>Sphingomonadales</taxon>
        <taxon>Erythrobacteraceae</taxon>
        <taxon>Croceicoccus</taxon>
    </lineage>
</organism>
<dbReference type="Proteomes" id="UP000515297">
    <property type="component" value="Plasmid plas1"/>
</dbReference>
<dbReference type="RefSeq" id="WP_066849371.1">
    <property type="nucleotide sequence ID" value="NZ_CP019603.1"/>
</dbReference>
<proteinExistence type="predicted"/>
<dbReference type="InterPro" id="IPR051607">
    <property type="entry name" value="Metallo-dep_hydrolases"/>
</dbReference>
<dbReference type="EMBL" id="CP060053">
    <property type="protein sequence ID" value="QNE06824.1"/>
    <property type="molecule type" value="Genomic_DNA"/>
</dbReference>
<dbReference type="STRING" id="450378.GCA_001661675_02887"/>
<dbReference type="PANTHER" id="PTHR11271:SF48">
    <property type="entry name" value="AMIDOHYDROLASE-RELATED DOMAIN-CONTAINING PROTEIN"/>
    <property type="match status" value="1"/>
</dbReference>
<feature type="domain" description="Formimidoylglutamate deiminase N-terminal" evidence="6">
    <location>
        <begin position="7"/>
        <end position="41"/>
    </location>
</feature>
<dbReference type="OrthoDB" id="9796020at2"/>
<name>A0A1Z1FFN9_9SPHN</name>
<dbReference type="InterPro" id="IPR055156">
    <property type="entry name" value="HutF-like_N"/>
</dbReference>
<dbReference type="AlphaFoldDB" id="A0A1Z1FFN9"/>
<keyword evidence="3 8" id="KW-0378">Hydrolase</keyword>
<dbReference type="Gene3D" id="2.30.40.10">
    <property type="entry name" value="Urease, subunit C, domain 1"/>
    <property type="match status" value="1"/>
</dbReference>
<dbReference type="Pfam" id="PF22429">
    <property type="entry name" value="HutF_N"/>
    <property type="match status" value="1"/>
</dbReference>
<dbReference type="NCBIfam" id="TIGR02022">
    <property type="entry name" value="hutF"/>
    <property type="match status" value="1"/>
</dbReference>
<dbReference type="SUPFAM" id="SSF51556">
    <property type="entry name" value="Metallo-dependent hydrolases"/>
    <property type="match status" value="1"/>
</dbReference>
<accession>A0A1Z1FFN9</accession>
<evidence type="ECO:0000256" key="3">
    <source>
        <dbReference type="ARBA" id="ARBA00022801"/>
    </source>
</evidence>
<dbReference type="GO" id="GO:0019239">
    <property type="term" value="F:deaminase activity"/>
    <property type="evidence" value="ECO:0007669"/>
    <property type="project" value="TreeGrafter"/>
</dbReference>
<evidence type="ECO:0000313" key="7">
    <source>
        <dbReference type="EMBL" id="ARU17582.1"/>
    </source>
</evidence>
<dbReference type="NCBIfam" id="NF006681">
    <property type="entry name" value="PRK09229.1-2"/>
    <property type="match status" value="1"/>
</dbReference>
<geneLocation type="plasmid" evidence="9">
    <name>pcme4a9i</name>
</geneLocation>
<comment type="cofactor">
    <cofactor evidence="1">
        <name>Zn(2+)</name>
        <dbReference type="ChEBI" id="CHEBI:29105"/>
    </cofactor>
</comment>